<dbReference type="Proteomes" id="UP000008743">
    <property type="component" value="Unassembled WGS sequence"/>
</dbReference>
<keyword evidence="1" id="KW-0812">Transmembrane</keyword>
<feature type="transmembrane region" description="Helical" evidence="1">
    <location>
        <begin position="202"/>
        <end position="224"/>
    </location>
</feature>
<keyword evidence="1" id="KW-1133">Transmembrane helix</keyword>
<keyword evidence="3" id="KW-1185">Reference proteome</keyword>
<evidence type="ECO:0000256" key="1">
    <source>
        <dbReference type="SAM" id="Phobius"/>
    </source>
</evidence>
<reference evidence="3" key="1">
    <citation type="submission" date="2011-02" db="EMBL/GenBank/DDBJ databases">
        <title>The Genome Sequence of Capsaspora owczarzaki ATCC 30864.</title>
        <authorList>
            <person name="Russ C."/>
            <person name="Cuomo C."/>
            <person name="Burger G."/>
            <person name="Gray M.W."/>
            <person name="Holland P.W.H."/>
            <person name="King N."/>
            <person name="Lang F.B.F."/>
            <person name="Roger A.J."/>
            <person name="Ruiz-Trillo I."/>
            <person name="Young S.K."/>
            <person name="Zeng Q."/>
            <person name="Gargeya S."/>
            <person name="Alvarado L."/>
            <person name="Berlin A."/>
            <person name="Chapman S.B."/>
            <person name="Chen Z."/>
            <person name="Freedman E."/>
            <person name="Gellesch M."/>
            <person name="Goldberg J."/>
            <person name="Griggs A."/>
            <person name="Gujja S."/>
            <person name="Heilman E."/>
            <person name="Heiman D."/>
            <person name="Howarth C."/>
            <person name="Mehta T."/>
            <person name="Neiman D."/>
            <person name="Pearson M."/>
            <person name="Roberts A."/>
            <person name="Saif S."/>
            <person name="Shea T."/>
            <person name="Shenoy N."/>
            <person name="Sisk P."/>
            <person name="Stolte C."/>
            <person name="Sykes S."/>
            <person name="White J."/>
            <person name="Yandava C."/>
            <person name="Haas B."/>
            <person name="Nusbaum C."/>
            <person name="Birren B."/>
        </authorList>
    </citation>
    <scope>NUCLEOTIDE SEQUENCE</scope>
    <source>
        <strain evidence="3">ATCC 30864</strain>
    </source>
</reference>
<dbReference type="AlphaFoldDB" id="A0A0D2X209"/>
<accession>A0A0D2X209</accession>
<proteinExistence type="predicted"/>
<dbReference type="EMBL" id="KE346363">
    <property type="protein sequence ID" value="KJE91739.1"/>
    <property type="molecule type" value="Genomic_DNA"/>
</dbReference>
<organism evidence="2 3">
    <name type="scientific">Capsaspora owczarzaki (strain ATCC 30864)</name>
    <dbReference type="NCBI Taxonomy" id="595528"/>
    <lineage>
        <taxon>Eukaryota</taxon>
        <taxon>Filasterea</taxon>
        <taxon>Capsaspora</taxon>
    </lineage>
</organism>
<feature type="transmembrane region" description="Helical" evidence="1">
    <location>
        <begin position="231"/>
        <end position="253"/>
    </location>
</feature>
<evidence type="ECO:0000313" key="3">
    <source>
        <dbReference type="Proteomes" id="UP000008743"/>
    </source>
</evidence>
<keyword evidence="1" id="KW-0472">Membrane</keyword>
<evidence type="ECO:0000313" key="2">
    <source>
        <dbReference type="EMBL" id="KJE91739.1"/>
    </source>
</evidence>
<gene>
    <name evidence="2" type="ORF">CAOG_002833</name>
</gene>
<dbReference type="InterPro" id="IPR013879">
    <property type="entry name" value="DUF1761"/>
</dbReference>
<sequence>MWLRDHFNRATHDDRRWLEAHKKADTAQQTDGGGRCRGICHAPDIGCWEHRDGSMKETLQLLHHWWKQDDVVPSSAKLLRSCVTFFLNEALRPVAYLLHTYDKKMTLTWQHAVGSLAGTVLSMAIGAFWHSPYGFLDEWMRLNGIRISKNRTPEQAKQQNKEMKMGLAISAFSLYVQFLTIAVLLTQLNLGFTTDVATACKTFATLAGIWFAFTACSAGADFAWNQRAVGLLHIFLGHTFVTMIAGTLLSQFVTKWLPQ</sequence>
<dbReference type="InParanoid" id="A0A0D2X209"/>
<feature type="transmembrane region" description="Helical" evidence="1">
    <location>
        <begin position="167"/>
        <end position="190"/>
    </location>
</feature>
<name>A0A0D2X209_CAPO3</name>
<protein>
    <submittedName>
        <fullName evidence="2">Uncharacterized protein</fullName>
    </submittedName>
</protein>
<dbReference type="Pfam" id="PF08570">
    <property type="entry name" value="DUF1761"/>
    <property type="match status" value="1"/>
</dbReference>